<reference evidence="4 5" key="1">
    <citation type="submission" date="2021-08" db="EMBL/GenBank/DDBJ databases">
        <title>Draft Genome Sequence of Phanerochaete sordida strain YK-624.</title>
        <authorList>
            <person name="Mori T."/>
            <person name="Dohra H."/>
            <person name="Suzuki T."/>
            <person name="Kawagishi H."/>
            <person name="Hirai H."/>
        </authorList>
    </citation>
    <scope>NUCLEOTIDE SEQUENCE [LARGE SCALE GENOMIC DNA]</scope>
    <source>
        <strain evidence="4 5">YK-624</strain>
    </source>
</reference>
<evidence type="ECO:0000259" key="3">
    <source>
        <dbReference type="Pfam" id="PF23647"/>
    </source>
</evidence>
<name>A0A9P3G0M4_9APHY</name>
<evidence type="ECO:0000313" key="5">
    <source>
        <dbReference type="Proteomes" id="UP000703269"/>
    </source>
</evidence>
<dbReference type="PANTHER" id="PTHR13134">
    <property type="entry name" value="TRAFFICKING PROTEIN PARTICLE COMPLEX SUBUNIT 13"/>
    <property type="match status" value="1"/>
</dbReference>
<evidence type="ECO:0000259" key="2">
    <source>
        <dbReference type="Pfam" id="PF06159"/>
    </source>
</evidence>
<comment type="caution">
    <text evidence="4">The sequence shown here is derived from an EMBL/GenBank/DDBJ whole genome shotgun (WGS) entry which is preliminary data.</text>
</comment>
<feature type="domain" description="Trafficking protein particle complex subunit 13 N-terminal" evidence="2">
    <location>
        <begin position="6"/>
        <end position="184"/>
    </location>
</feature>
<proteinExistence type="predicted"/>
<feature type="region of interest" description="Disordered" evidence="1">
    <location>
        <begin position="487"/>
        <end position="530"/>
    </location>
</feature>
<dbReference type="GO" id="GO:1990072">
    <property type="term" value="C:TRAPPIII protein complex"/>
    <property type="evidence" value="ECO:0007669"/>
    <property type="project" value="TreeGrafter"/>
</dbReference>
<feature type="compositionally biased region" description="Low complexity" evidence="1">
    <location>
        <begin position="489"/>
        <end position="501"/>
    </location>
</feature>
<gene>
    <name evidence="4" type="ORF">PsYK624_028760</name>
</gene>
<feature type="domain" description="Trafficking protein particle complex subunit 13 middle" evidence="3">
    <location>
        <begin position="188"/>
        <end position="325"/>
    </location>
</feature>
<dbReference type="Proteomes" id="UP000703269">
    <property type="component" value="Unassembled WGS sequence"/>
</dbReference>
<dbReference type="Pfam" id="PF23647">
    <property type="entry name" value="TRAPPC13_M"/>
    <property type="match status" value="1"/>
</dbReference>
<dbReference type="InterPro" id="IPR055427">
    <property type="entry name" value="TRAPPC13_N"/>
</dbReference>
<sequence>MEGGSQLLSLKVMRVSRPALATAWEPFYSSSPSFSAHSTASVMSLQGKAPLPGHPKTLRDLTHISEMLTLPSAFGSIQLGETFSSCLAVNNEASVDIEGVILRVEMQTATTKQVLVEYGGPDYRLAPGDAMENVVHHEIKELGQHVLACTVSYHLPPGHRPVHPAGEGHDPSVQSFRKFYKFAVTNPLSVKTKVHVPRAPSALLSTSEREKVFLEVHIQNLTPDAMWLQRLRFEPVEGWNVQDVNKSLSSETKGDETIFQDSTAMMQPQDTRQYVYILSPKELSPFPVNHAPGSIIPLGRLDISWRSAFGEPGRLLTSMLSRRIPLIQGAGSSQPPVPPPKQPPSALPLHLQRSNTTATGAGTPPRVGSPQLSQRPMSPPVSGGAPAPYRPGSPFRRGTATGSLSTLPQSPTVAAPPTPNPALRRPDENVDVHLVVTSIQRDSIYLGKPFTIAFTATVSAPVALSTVGQPRKQRVLSLVVQHVEPPRPASASLLPSAPAPSTIDTWSPRLPSSGFSTPSPYGTPHRGDFPDNLAQRLLVASPRQATFSASDADDEDDGGELTPAPPTREDRITVVLPPPFSAGDSADAPRTQAAKFLGPSALFLPRVHLLGPQLGAGDDAAARGHGHSASESSVESDADSDLHATLVPRAPRVLASADFELTFVPVKAGFAAVGGLRVLLAEDRVVEGEDAQERPLWLAEARTLREWDVVAEVWVKSSEE</sequence>
<protein>
    <submittedName>
        <fullName evidence="4">DUF974-domain-containing protein</fullName>
    </submittedName>
</protein>
<feature type="region of interest" description="Disordered" evidence="1">
    <location>
        <begin position="328"/>
        <end position="426"/>
    </location>
</feature>
<feature type="compositionally biased region" description="Pro residues" evidence="1">
    <location>
        <begin position="335"/>
        <end position="346"/>
    </location>
</feature>
<accession>A0A9P3G0M4</accession>
<dbReference type="EMBL" id="BPQB01000005">
    <property type="protein sequence ID" value="GJE86793.1"/>
    <property type="molecule type" value="Genomic_DNA"/>
</dbReference>
<keyword evidence="5" id="KW-1185">Reference proteome</keyword>
<dbReference type="InterPro" id="IPR055429">
    <property type="entry name" value="TRAPPC13_M"/>
</dbReference>
<dbReference type="OrthoDB" id="10250284at2759"/>
<feature type="compositionally biased region" description="Polar residues" evidence="1">
    <location>
        <begin position="400"/>
        <end position="410"/>
    </location>
</feature>
<feature type="region of interest" description="Disordered" evidence="1">
    <location>
        <begin position="544"/>
        <end position="571"/>
    </location>
</feature>
<organism evidence="4 5">
    <name type="scientific">Phanerochaete sordida</name>
    <dbReference type="NCBI Taxonomy" id="48140"/>
    <lineage>
        <taxon>Eukaryota</taxon>
        <taxon>Fungi</taxon>
        <taxon>Dikarya</taxon>
        <taxon>Basidiomycota</taxon>
        <taxon>Agaricomycotina</taxon>
        <taxon>Agaricomycetes</taxon>
        <taxon>Polyporales</taxon>
        <taxon>Phanerochaetaceae</taxon>
        <taxon>Phanerochaete</taxon>
    </lineage>
</organism>
<dbReference type="AlphaFoldDB" id="A0A9P3G0M4"/>
<evidence type="ECO:0000313" key="4">
    <source>
        <dbReference type="EMBL" id="GJE86793.1"/>
    </source>
</evidence>
<evidence type="ECO:0000256" key="1">
    <source>
        <dbReference type="SAM" id="MobiDB-lite"/>
    </source>
</evidence>
<dbReference type="InterPro" id="IPR010378">
    <property type="entry name" value="TRAPPC13"/>
</dbReference>
<dbReference type="Pfam" id="PF06159">
    <property type="entry name" value="TRAPPC13_N"/>
    <property type="match status" value="1"/>
</dbReference>
<dbReference type="PANTHER" id="PTHR13134:SF3">
    <property type="entry name" value="TRAFFICKING PROTEIN PARTICLE COMPLEX SUBUNIT 13"/>
    <property type="match status" value="1"/>
</dbReference>
<feature type="region of interest" description="Disordered" evidence="1">
    <location>
        <begin position="618"/>
        <end position="638"/>
    </location>
</feature>